<dbReference type="Pfam" id="PF00005">
    <property type="entry name" value="ABC_tran"/>
    <property type="match status" value="1"/>
</dbReference>
<dbReference type="PANTHER" id="PTHR43776:SF7">
    <property type="entry name" value="D,D-DIPEPTIDE TRANSPORT ATP-BINDING PROTEIN DDPF-RELATED"/>
    <property type="match status" value="1"/>
</dbReference>
<feature type="domain" description="ABC transporter" evidence="5">
    <location>
        <begin position="18"/>
        <end position="258"/>
    </location>
</feature>
<dbReference type="PANTHER" id="PTHR43776">
    <property type="entry name" value="TRANSPORT ATP-BINDING PROTEIN"/>
    <property type="match status" value="1"/>
</dbReference>
<dbReference type="Pfam" id="PF08352">
    <property type="entry name" value="oligo_HPY"/>
    <property type="match status" value="1"/>
</dbReference>
<comment type="similarity">
    <text evidence="1">Belongs to the ABC transporter superfamily.</text>
</comment>
<dbReference type="InterPro" id="IPR013563">
    <property type="entry name" value="Oligopep_ABC_C"/>
</dbReference>
<dbReference type="InterPro" id="IPR003439">
    <property type="entry name" value="ABC_transporter-like_ATP-bd"/>
</dbReference>
<dbReference type="PROSITE" id="PS50893">
    <property type="entry name" value="ABC_TRANSPORTER_2"/>
    <property type="match status" value="1"/>
</dbReference>
<dbReference type="SMART" id="SM00382">
    <property type="entry name" value="AAA"/>
    <property type="match status" value="1"/>
</dbReference>
<gene>
    <name evidence="6" type="ORF">GCM10022287_02820</name>
</gene>
<dbReference type="RefSeq" id="WP_344751483.1">
    <property type="nucleotide sequence ID" value="NZ_BAABBW010000001.1"/>
</dbReference>
<keyword evidence="2" id="KW-0813">Transport</keyword>
<dbReference type="Gene3D" id="3.40.50.300">
    <property type="entry name" value="P-loop containing nucleotide triphosphate hydrolases"/>
    <property type="match status" value="1"/>
</dbReference>
<evidence type="ECO:0000256" key="2">
    <source>
        <dbReference type="ARBA" id="ARBA00022448"/>
    </source>
</evidence>
<dbReference type="InterPro" id="IPR003593">
    <property type="entry name" value="AAA+_ATPase"/>
</dbReference>
<sequence length="282" mass="30289">MPAESILTVEHLAVTYPVRRPTMFSPRPAPKAAVDDVSFELSAGETLALVGESGSGKTTIGNAILGLAPIAAGRVRLGGLDVTTASAPERRRLASQLQVVFQNPYGSLNPALTVGSILAEPLQVNQKLSARESHARVRELLEEVGMPADSADRYPGNFSGGQRQRVAIARAIAVEPKVIVCDEPTSALDVSTQKVVLELLEKLQRDTGVAYLFITHDLAVVRHFADRVAVLDHGRIVEVGTAVQVCETPENPYTRKLVSAAPVPNPTIQRQRRQARLTVAQS</sequence>
<accession>A0ABP7ZQN8</accession>
<name>A0ABP7ZQN8_9MICO</name>
<dbReference type="InterPro" id="IPR027417">
    <property type="entry name" value="P-loop_NTPase"/>
</dbReference>
<evidence type="ECO:0000259" key="5">
    <source>
        <dbReference type="PROSITE" id="PS50893"/>
    </source>
</evidence>
<reference evidence="7" key="1">
    <citation type="journal article" date="2019" name="Int. J. Syst. Evol. Microbiol.">
        <title>The Global Catalogue of Microorganisms (GCM) 10K type strain sequencing project: providing services to taxonomists for standard genome sequencing and annotation.</title>
        <authorList>
            <consortium name="The Broad Institute Genomics Platform"/>
            <consortium name="The Broad Institute Genome Sequencing Center for Infectious Disease"/>
            <person name="Wu L."/>
            <person name="Ma J."/>
        </authorList>
    </citation>
    <scope>NUCLEOTIDE SEQUENCE [LARGE SCALE GENOMIC DNA]</scope>
    <source>
        <strain evidence="7">JCM 17591</strain>
    </source>
</reference>
<proteinExistence type="inferred from homology"/>
<dbReference type="InterPro" id="IPR050319">
    <property type="entry name" value="ABC_transp_ATP-bind"/>
</dbReference>
<evidence type="ECO:0000256" key="4">
    <source>
        <dbReference type="ARBA" id="ARBA00022840"/>
    </source>
</evidence>
<dbReference type="Proteomes" id="UP001501079">
    <property type="component" value="Unassembled WGS sequence"/>
</dbReference>
<keyword evidence="4 6" id="KW-0067">ATP-binding</keyword>
<protein>
    <submittedName>
        <fullName evidence="6">ATP-binding cassette domain-containing protein</fullName>
    </submittedName>
</protein>
<evidence type="ECO:0000256" key="1">
    <source>
        <dbReference type="ARBA" id="ARBA00005417"/>
    </source>
</evidence>
<comment type="caution">
    <text evidence="6">The sequence shown here is derived from an EMBL/GenBank/DDBJ whole genome shotgun (WGS) entry which is preliminary data.</text>
</comment>
<dbReference type="SUPFAM" id="SSF52540">
    <property type="entry name" value="P-loop containing nucleoside triphosphate hydrolases"/>
    <property type="match status" value="1"/>
</dbReference>
<dbReference type="EMBL" id="BAABBW010000001">
    <property type="protein sequence ID" value="GAA4168140.1"/>
    <property type="molecule type" value="Genomic_DNA"/>
</dbReference>
<evidence type="ECO:0000313" key="7">
    <source>
        <dbReference type="Proteomes" id="UP001501079"/>
    </source>
</evidence>
<dbReference type="PROSITE" id="PS00211">
    <property type="entry name" value="ABC_TRANSPORTER_1"/>
    <property type="match status" value="1"/>
</dbReference>
<dbReference type="InterPro" id="IPR017871">
    <property type="entry name" value="ABC_transporter-like_CS"/>
</dbReference>
<keyword evidence="3" id="KW-0547">Nucleotide-binding</keyword>
<dbReference type="GO" id="GO:0005524">
    <property type="term" value="F:ATP binding"/>
    <property type="evidence" value="ECO:0007669"/>
    <property type="project" value="UniProtKB-KW"/>
</dbReference>
<dbReference type="CDD" id="cd03257">
    <property type="entry name" value="ABC_NikE_OppD_transporters"/>
    <property type="match status" value="1"/>
</dbReference>
<evidence type="ECO:0000313" key="6">
    <source>
        <dbReference type="EMBL" id="GAA4168140.1"/>
    </source>
</evidence>
<organism evidence="6 7">
    <name type="scientific">Gryllotalpicola koreensis</name>
    <dbReference type="NCBI Taxonomy" id="993086"/>
    <lineage>
        <taxon>Bacteria</taxon>
        <taxon>Bacillati</taxon>
        <taxon>Actinomycetota</taxon>
        <taxon>Actinomycetes</taxon>
        <taxon>Micrococcales</taxon>
        <taxon>Microbacteriaceae</taxon>
        <taxon>Gryllotalpicola</taxon>
    </lineage>
</organism>
<keyword evidence="7" id="KW-1185">Reference proteome</keyword>
<evidence type="ECO:0000256" key="3">
    <source>
        <dbReference type="ARBA" id="ARBA00022741"/>
    </source>
</evidence>